<dbReference type="Proteomes" id="UP000729402">
    <property type="component" value="Unassembled WGS sequence"/>
</dbReference>
<dbReference type="EMBL" id="JAAALK010000081">
    <property type="protein sequence ID" value="KAG8091286.1"/>
    <property type="molecule type" value="Genomic_DNA"/>
</dbReference>
<feature type="region of interest" description="Disordered" evidence="1">
    <location>
        <begin position="1"/>
        <end position="26"/>
    </location>
</feature>
<dbReference type="AlphaFoldDB" id="A0A8J6BRT8"/>
<evidence type="ECO:0000313" key="2">
    <source>
        <dbReference type="EMBL" id="KAG8091286.1"/>
    </source>
</evidence>
<accession>A0A8J6BRT8</accession>
<sequence>MSGWHSGQQHNTPYAVTTQTSPDTSAKLSVDARATVVLMTNATLIGGVALLPRTGAMVITTSRSSSRTLSLVVDGPPSPRPTMPSGPW</sequence>
<evidence type="ECO:0000256" key="1">
    <source>
        <dbReference type="SAM" id="MobiDB-lite"/>
    </source>
</evidence>
<feature type="compositionally biased region" description="Pro residues" evidence="1">
    <location>
        <begin position="76"/>
        <end position="88"/>
    </location>
</feature>
<reference evidence="2" key="2">
    <citation type="submission" date="2021-02" db="EMBL/GenBank/DDBJ databases">
        <authorList>
            <person name="Kimball J.A."/>
            <person name="Haas M.W."/>
            <person name="Macchietto M."/>
            <person name="Kono T."/>
            <person name="Duquette J."/>
            <person name="Shao M."/>
        </authorList>
    </citation>
    <scope>NUCLEOTIDE SEQUENCE</scope>
    <source>
        <tissue evidence="2">Fresh leaf tissue</tissue>
    </source>
</reference>
<gene>
    <name evidence="2" type="ORF">GUJ93_ZPchr0011g28255</name>
</gene>
<feature type="region of interest" description="Disordered" evidence="1">
    <location>
        <begin position="66"/>
        <end position="88"/>
    </location>
</feature>
<reference evidence="2" key="1">
    <citation type="journal article" date="2021" name="bioRxiv">
        <title>Whole Genome Assembly and Annotation of Northern Wild Rice, Zizania palustris L., Supports a Whole Genome Duplication in the Zizania Genus.</title>
        <authorList>
            <person name="Haas M."/>
            <person name="Kono T."/>
            <person name="Macchietto M."/>
            <person name="Millas R."/>
            <person name="McGilp L."/>
            <person name="Shao M."/>
            <person name="Duquette J."/>
            <person name="Hirsch C.N."/>
            <person name="Kimball J."/>
        </authorList>
    </citation>
    <scope>NUCLEOTIDE SEQUENCE</scope>
    <source>
        <tissue evidence="2">Fresh leaf tissue</tissue>
    </source>
</reference>
<comment type="caution">
    <text evidence="2">The sequence shown here is derived from an EMBL/GenBank/DDBJ whole genome shotgun (WGS) entry which is preliminary data.</text>
</comment>
<keyword evidence="3" id="KW-1185">Reference proteome</keyword>
<organism evidence="2 3">
    <name type="scientific">Zizania palustris</name>
    <name type="common">Northern wild rice</name>
    <dbReference type="NCBI Taxonomy" id="103762"/>
    <lineage>
        <taxon>Eukaryota</taxon>
        <taxon>Viridiplantae</taxon>
        <taxon>Streptophyta</taxon>
        <taxon>Embryophyta</taxon>
        <taxon>Tracheophyta</taxon>
        <taxon>Spermatophyta</taxon>
        <taxon>Magnoliopsida</taxon>
        <taxon>Liliopsida</taxon>
        <taxon>Poales</taxon>
        <taxon>Poaceae</taxon>
        <taxon>BOP clade</taxon>
        <taxon>Oryzoideae</taxon>
        <taxon>Oryzeae</taxon>
        <taxon>Zizaniinae</taxon>
        <taxon>Zizania</taxon>
    </lineage>
</organism>
<proteinExistence type="predicted"/>
<name>A0A8J6BRT8_ZIZPA</name>
<evidence type="ECO:0000313" key="3">
    <source>
        <dbReference type="Proteomes" id="UP000729402"/>
    </source>
</evidence>
<protein>
    <submittedName>
        <fullName evidence="2">Uncharacterized protein</fullName>
    </submittedName>
</protein>